<dbReference type="Proteomes" id="UP000005096">
    <property type="component" value="Chromosome"/>
</dbReference>
<feature type="domain" description="Orotidine 5'-phosphate decarboxylase" evidence="11">
    <location>
        <begin position="6"/>
        <end position="222"/>
    </location>
</feature>
<evidence type="ECO:0000256" key="1">
    <source>
        <dbReference type="ARBA" id="ARBA00002356"/>
    </source>
</evidence>
<dbReference type="GO" id="GO:0005829">
    <property type="term" value="C:cytosol"/>
    <property type="evidence" value="ECO:0007669"/>
    <property type="project" value="TreeGrafter"/>
</dbReference>
<comment type="catalytic activity">
    <reaction evidence="6 7 10">
        <text>orotidine 5'-phosphate + H(+) = UMP + CO2</text>
        <dbReference type="Rhea" id="RHEA:11596"/>
        <dbReference type="ChEBI" id="CHEBI:15378"/>
        <dbReference type="ChEBI" id="CHEBI:16526"/>
        <dbReference type="ChEBI" id="CHEBI:57538"/>
        <dbReference type="ChEBI" id="CHEBI:57865"/>
        <dbReference type="EC" id="4.1.1.23"/>
    </reaction>
</comment>
<proteinExistence type="inferred from homology"/>
<evidence type="ECO:0000256" key="6">
    <source>
        <dbReference type="ARBA" id="ARBA00049157"/>
    </source>
</evidence>
<dbReference type="CDD" id="cd04725">
    <property type="entry name" value="OMP_decarboxylase_like"/>
    <property type="match status" value="1"/>
</dbReference>
<dbReference type="GO" id="GO:0004590">
    <property type="term" value="F:orotidine-5'-phosphate decarboxylase activity"/>
    <property type="evidence" value="ECO:0007669"/>
    <property type="project" value="UniProtKB-UniRule"/>
</dbReference>
<evidence type="ECO:0000259" key="11">
    <source>
        <dbReference type="SMART" id="SM00934"/>
    </source>
</evidence>
<feature type="binding site" evidence="7 9">
    <location>
        <position position="186"/>
    </location>
    <ligand>
        <name>substrate</name>
    </ligand>
</feature>
<evidence type="ECO:0000256" key="3">
    <source>
        <dbReference type="ARBA" id="ARBA00022793"/>
    </source>
</evidence>
<evidence type="ECO:0000256" key="4">
    <source>
        <dbReference type="ARBA" id="ARBA00022975"/>
    </source>
</evidence>
<gene>
    <name evidence="7" type="primary">pyrF</name>
    <name evidence="12" type="ORF">Apau_1244</name>
</gene>
<dbReference type="UniPathway" id="UPA00070">
    <property type="reaction ID" value="UER00120"/>
</dbReference>
<keyword evidence="4 7" id="KW-0665">Pyrimidine biosynthesis</keyword>
<comment type="subunit">
    <text evidence="7">Homodimer.</text>
</comment>
<dbReference type="NCBIfam" id="NF001273">
    <property type="entry name" value="PRK00230.1"/>
    <property type="match status" value="1"/>
</dbReference>
<dbReference type="RefSeq" id="WP_006300871.1">
    <property type="nucleotide sequence ID" value="NZ_CM001022.1"/>
</dbReference>
<evidence type="ECO:0000256" key="8">
    <source>
        <dbReference type="PIRSR" id="PIRSR614732-1"/>
    </source>
</evidence>
<dbReference type="HAMAP" id="MF_01200_B">
    <property type="entry name" value="OMPdecase_type1_B"/>
    <property type="match status" value="1"/>
</dbReference>
<dbReference type="PROSITE" id="PS00156">
    <property type="entry name" value="OMPDECASE"/>
    <property type="match status" value="1"/>
</dbReference>
<dbReference type="Gene3D" id="3.20.20.70">
    <property type="entry name" value="Aldolase class I"/>
    <property type="match status" value="1"/>
</dbReference>
<feature type="binding site" evidence="7 9">
    <location>
        <position position="34"/>
    </location>
    <ligand>
        <name>substrate</name>
    </ligand>
</feature>
<feature type="binding site" evidence="7 9">
    <location>
        <position position="12"/>
    </location>
    <ligand>
        <name>substrate</name>
    </ligand>
</feature>
<dbReference type="PANTHER" id="PTHR32119:SF2">
    <property type="entry name" value="OROTIDINE 5'-PHOSPHATE DECARBOXYLASE"/>
    <property type="match status" value="1"/>
</dbReference>
<dbReference type="InterPro" id="IPR047596">
    <property type="entry name" value="OMPdecase_bac"/>
</dbReference>
<comment type="pathway">
    <text evidence="2 7 10">Pyrimidine metabolism; UMP biosynthesis via de novo pathway; UMP from orotate: step 2/2.</text>
</comment>
<reference evidence="12 13" key="1">
    <citation type="journal article" date="2010" name="Stand. Genomic Sci.">
        <title>Non-contiguous finished genome sequence of Aminomonas paucivorans type strain (GLU-3).</title>
        <authorList>
            <person name="Pitluck S."/>
            <person name="Yasawong M."/>
            <person name="Held B."/>
            <person name="Lapidus A."/>
            <person name="Nolan M."/>
            <person name="Copeland A."/>
            <person name="Lucas S."/>
            <person name="Del Rio T.G."/>
            <person name="Tice H."/>
            <person name="Cheng J.F."/>
            <person name="Chertkov O."/>
            <person name="Goodwin L."/>
            <person name="Tapia R."/>
            <person name="Han C."/>
            <person name="Liolios K."/>
            <person name="Ivanova N."/>
            <person name="Mavromatis K."/>
            <person name="Ovchinnikova G."/>
            <person name="Pati A."/>
            <person name="Chen A."/>
            <person name="Palaniappan K."/>
            <person name="Land M."/>
            <person name="Hauser L."/>
            <person name="Chang Y.J."/>
            <person name="Jeffries C.D."/>
            <person name="Pukall R."/>
            <person name="Spring S."/>
            <person name="Rohde M."/>
            <person name="Sikorski J."/>
            <person name="Goker M."/>
            <person name="Woyke T."/>
            <person name="Bristow J."/>
            <person name="Eisen J.A."/>
            <person name="Markowitz V."/>
            <person name="Hugenholtz P."/>
            <person name="Kyrpides N.C."/>
            <person name="Klenk H.P."/>
        </authorList>
    </citation>
    <scope>NUCLEOTIDE SEQUENCE [LARGE SCALE GENOMIC DNA]</scope>
    <source>
        <strain evidence="12 13">DSM 12260</strain>
    </source>
</reference>
<dbReference type="InterPro" id="IPR018089">
    <property type="entry name" value="OMPdecase_AS"/>
</dbReference>
<dbReference type="AlphaFoldDB" id="E3CYD6"/>
<sequence>MNGKERLILALDTPGTEEGLALLDRLKAPWMKVKVGPRLFALGGETFLRDLQERGHRVFLDLKLHDIPNTVAQAVEVYARWGLWALTVHTSGGETMMRRAREAAGTDLLLLGVTVLTSLDGPEWEAVHPGCSLERALSGRAALARESGLGGVVCSPRDLTLVREAAPGLVTVVPGIRLPGDGTQDQARVDTPAAAMGRGADYLVVGRSILGAADPQEAAERVLGSMEEGRA</sequence>
<keyword evidence="13" id="KW-1185">Reference proteome</keyword>
<dbReference type="InterPro" id="IPR013785">
    <property type="entry name" value="Aldolase_TIM"/>
</dbReference>
<dbReference type="GO" id="GO:0006207">
    <property type="term" value="P:'de novo' pyrimidine nucleobase biosynthetic process"/>
    <property type="evidence" value="ECO:0007669"/>
    <property type="project" value="InterPro"/>
</dbReference>
<dbReference type="InterPro" id="IPR001754">
    <property type="entry name" value="OMPdeCOase_dom"/>
</dbReference>
<dbReference type="OrthoDB" id="9806203at2"/>
<dbReference type="Pfam" id="PF00215">
    <property type="entry name" value="OMPdecase"/>
    <property type="match status" value="1"/>
</dbReference>
<feature type="binding site" evidence="7 9">
    <location>
        <position position="177"/>
    </location>
    <ligand>
        <name>substrate</name>
    </ligand>
</feature>
<dbReference type="HOGENOM" id="CLU_067069_1_0_0"/>
<dbReference type="PaxDb" id="584708-Apau_1244"/>
<comment type="function">
    <text evidence="1 7">Catalyzes the decarboxylation of orotidine 5'-monophosphate (OMP) to uridine 5'-monophosphate (UMP).</text>
</comment>
<dbReference type="eggNOG" id="COG0284">
    <property type="taxonomic scope" value="Bacteria"/>
</dbReference>
<evidence type="ECO:0000256" key="10">
    <source>
        <dbReference type="RuleBase" id="RU000512"/>
    </source>
</evidence>
<evidence type="ECO:0000313" key="13">
    <source>
        <dbReference type="Proteomes" id="UP000005096"/>
    </source>
</evidence>
<dbReference type="InterPro" id="IPR011060">
    <property type="entry name" value="RibuloseP-bd_barrel"/>
</dbReference>
<dbReference type="NCBIfam" id="TIGR01740">
    <property type="entry name" value="pyrF"/>
    <property type="match status" value="1"/>
</dbReference>
<accession>E3CYD6</accession>
<comment type="similarity">
    <text evidence="7">Belongs to the OMP decarboxylase family. Type 1 subfamily.</text>
</comment>
<dbReference type="InterPro" id="IPR014732">
    <property type="entry name" value="OMPdecase"/>
</dbReference>
<dbReference type="GO" id="GO:0044205">
    <property type="term" value="P:'de novo' UMP biosynthetic process"/>
    <property type="evidence" value="ECO:0007669"/>
    <property type="project" value="UniProtKB-UniRule"/>
</dbReference>
<dbReference type="EMBL" id="CM001022">
    <property type="protein sequence ID" value="EFQ23669.1"/>
    <property type="molecule type" value="Genomic_DNA"/>
</dbReference>
<feature type="binding site" evidence="7 9">
    <location>
        <position position="117"/>
    </location>
    <ligand>
        <name>substrate</name>
    </ligand>
</feature>
<name>E3CYD6_9BACT</name>
<protein>
    <recommendedName>
        <fullName evidence="7">Orotidine 5'-phosphate decarboxylase</fullName>
        <ecNumber evidence="7">4.1.1.23</ecNumber>
    </recommendedName>
    <alternativeName>
        <fullName evidence="7">OMP decarboxylase</fullName>
        <shortName evidence="7">OMPDCase</shortName>
        <shortName evidence="7">OMPdecase</shortName>
    </alternativeName>
</protein>
<dbReference type="STRING" id="584708.Apau_1244"/>
<feature type="active site" description="For OMPdecase activity" evidence="8">
    <location>
        <position position="66"/>
    </location>
</feature>
<evidence type="ECO:0000256" key="2">
    <source>
        <dbReference type="ARBA" id="ARBA00004861"/>
    </source>
</evidence>
<evidence type="ECO:0000256" key="5">
    <source>
        <dbReference type="ARBA" id="ARBA00023239"/>
    </source>
</evidence>
<keyword evidence="5 7" id="KW-0456">Lyase</keyword>
<feature type="binding site" evidence="7">
    <location>
        <begin position="61"/>
        <end position="70"/>
    </location>
    <ligand>
        <name>substrate</name>
    </ligand>
</feature>
<dbReference type="PANTHER" id="PTHR32119">
    <property type="entry name" value="OROTIDINE 5'-PHOSPHATE DECARBOXYLASE"/>
    <property type="match status" value="1"/>
</dbReference>
<evidence type="ECO:0000256" key="7">
    <source>
        <dbReference type="HAMAP-Rule" id="MF_01200"/>
    </source>
</evidence>
<keyword evidence="3 7" id="KW-0210">Decarboxylase</keyword>
<evidence type="ECO:0000313" key="12">
    <source>
        <dbReference type="EMBL" id="EFQ23669.1"/>
    </source>
</evidence>
<evidence type="ECO:0000256" key="9">
    <source>
        <dbReference type="PIRSR" id="PIRSR614732-2"/>
    </source>
</evidence>
<dbReference type="EC" id="4.1.1.23" evidence="7"/>
<dbReference type="SMART" id="SM00934">
    <property type="entry name" value="OMPdecase"/>
    <property type="match status" value="1"/>
</dbReference>
<feature type="active site" description="For OMPdecase activity" evidence="8">
    <location>
        <position position="61"/>
    </location>
</feature>
<feature type="active site" description="Proton donor" evidence="7">
    <location>
        <position position="63"/>
    </location>
</feature>
<dbReference type="SUPFAM" id="SSF51366">
    <property type="entry name" value="Ribulose-phoshate binding barrel"/>
    <property type="match status" value="1"/>
</dbReference>
<organism evidence="12 13">
    <name type="scientific">Aminomonas paucivorans DSM 12260</name>
    <dbReference type="NCBI Taxonomy" id="584708"/>
    <lineage>
        <taxon>Bacteria</taxon>
        <taxon>Thermotogati</taxon>
        <taxon>Synergistota</taxon>
        <taxon>Synergistia</taxon>
        <taxon>Synergistales</taxon>
        <taxon>Synergistaceae</taxon>
        <taxon>Aminomonas</taxon>
    </lineage>
</organism>
<feature type="active site" description="For OMPdecase activity" evidence="8">
    <location>
        <position position="63"/>
    </location>
</feature>
<feature type="binding site" evidence="7 9">
    <location>
        <position position="207"/>
    </location>
    <ligand>
        <name>substrate</name>
    </ligand>
</feature>
<feature type="binding site" evidence="7 9">
    <location>
        <position position="206"/>
    </location>
    <ligand>
        <name>substrate</name>
    </ligand>
</feature>